<organism evidence="2 3">
    <name type="scientific">Lithospermum erythrorhizon</name>
    <name type="common">Purple gromwell</name>
    <name type="synonym">Lithospermum officinale var. erythrorhizon</name>
    <dbReference type="NCBI Taxonomy" id="34254"/>
    <lineage>
        <taxon>Eukaryota</taxon>
        <taxon>Viridiplantae</taxon>
        <taxon>Streptophyta</taxon>
        <taxon>Embryophyta</taxon>
        <taxon>Tracheophyta</taxon>
        <taxon>Spermatophyta</taxon>
        <taxon>Magnoliopsida</taxon>
        <taxon>eudicotyledons</taxon>
        <taxon>Gunneridae</taxon>
        <taxon>Pentapetalae</taxon>
        <taxon>asterids</taxon>
        <taxon>lamiids</taxon>
        <taxon>Boraginales</taxon>
        <taxon>Boraginaceae</taxon>
        <taxon>Boraginoideae</taxon>
        <taxon>Lithospermeae</taxon>
        <taxon>Lithospermum</taxon>
    </lineage>
</organism>
<accession>A0AAV3Q9W6</accession>
<dbReference type="AlphaFoldDB" id="A0AAV3Q9W6"/>
<evidence type="ECO:0000313" key="3">
    <source>
        <dbReference type="Proteomes" id="UP001454036"/>
    </source>
</evidence>
<dbReference type="EMBL" id="BAABME010004007">
    <property type="protein sequence ID" value="GAA0160844.1"/>
    <property type="molecule type" value="Genomic_DNA"/>
</dbReference>
<evidence type="ECO:0000313" key="2">
    <source>
        <dbReference type="EMBL" id="GAA0160844.1"/>
    </source>
</evidence>
<proteinExistence type="predicted"/>
<feature type="region of interest" description="Disordered" evidence="1">
    <location>
        <begin position="36"/>
        <end position="90"/>
    </location>
</feature>
<feature type="compositionally biased region" description="Polar residues" evidence="1">
    <location>
        <begin position="46"/>
        <end position="57"/>
    </location>
</feature>
<dbReference type="Proteomes" id="UP001454036">
    <property type="component" value="Unassembled WGS sequence"/>
</dbReference>
<comment type="caution">
    <text evidence="2">The sequence shown here is derived from an EMBL/GenBank/DDBJ whole genome shotgun (WGS) entry which is preliminary data.</text>
</comment>
<gene>
    <name evidence="2" type="ORF">LIER_17303</name>
</gene>
<keyword evidence="3" id="KW-1185">Reference proteome</keyword>
<evidence type="ECO:0000256" key="1">
    <source>
        <dbReference type="SAM" id="MobiDB-lite"/>
    </source>
</evidence>
<sequence>MTQIIEECEKKLKCKGSVGPRVDEVLEHREENLHDFIVRASGSPEPGTSKSKRTNTFSSQPATTSSKSKKKKIGTSSSQPPTSIREADLD</sequence>
<reference evidence="2 3" key="1">
    <citation type="submission" date="2024-01" db="EMBL/GenBank/DDBJ databases">
        <title>The complete chloroplast genome sequence of Lithospermum erythrorhizon: insights into the phylogenetic relationship among Boraginaceae species and the maternal lineages of purple gromwells.</title>
        <authorList>
            <person name="Okada T."/>
            <person name="Watanabe K."/>
        </authorList>
    </citation>
    <scope>NUCLEOTIDE SEQUENCE [LARGE SCALE GENOMIC DNA]</scope>
</reference>
<name>A0AAV3Q9W6_LITER</name>
<protein>
    <submittedName>
        <fullName evidence="2">Uncharacterized protein</fullName>
    </submittedName>
</protein>